<evidence type="ECO:0000313" key="16">
    <source>
        <dbReference type="EMBL" id="SFM17513.1"/>
    </source>
</evidence>
<dbReference type="PANTHER" id="PTHR11839">
    <property type="entry name" value="UDP/ADP-SUGAR PYROPHOSPHATASE"/>
    <property type="match status" value="1"/>
</dbReference>
<evidence type="ECO:0000256" key="3">
    <source>
        <dbReference type="ARBA" id="ARBA00012453"/>
    </source>
</evidence>
<dbReference type="GO" id="GO:0019144">
    <property type="term" value="F:ADP-sugar diphosphatase activity"/>
    <property type="evidence" value="ECO:0007669"/>
    <property type="project" value="TreeGrafter"/>
</dbReference>
<dbReference type="AlphaFoldDB" id="A0A1I4NQU1"/>
<evidence type="ECO:0000256" key="14">
    <source>
        <dbReference type="PIRSR" id="PIRSR604385-3"/>
    </source>
</evidence>
<keyword evidence="5 13" id="KW-0479">Metal-binding</keyword>
<organism evidence="16 17">
    <name type="scientific">Shimia aestuarii</name>
    <dbReference type="NCBI Taxonomy" id="254406"/>
    <lineage>
        <taxon>Bacteria</taxon>
        <taxon>Pseudomonadati</taxon>
        <taxon>Pseudomonadota</taxon>
        <taxon>Alphaproteobacteria</taxon>
        <taxon>Rhodobacterales</taxon>
        <taxon>Roseobacteraceae</taxon>
    </lineage>
</organism>
<feature type="binding site" evidence="13">
    <location>
        <position position="330"/>
    </location>
    <ligand>
        <name>Mg(2+)</name>
        <dbReference type="ChEBI" id="CHEBI:18420"/>
        <label>1</label>
    </ligand>
</feature>
<evidence type="ECO:0000256" key="12">
    <source>
        <dbReference type="ARBA" id="ARBA00049546"/>
    </source>
</evidence>
<dbReference type="NCBIfam" id="TIGR00052">
    <property type="entry name" value="nudix-type nucleoside diphosphatase, YffH/AdpP family"/>
    <property type="match status" value="1"/>
</dbReference>
<dbReference type="PROSITE" id="PS00893">
    <property type="entry name" value="NUDIX_BOX"/>
    <property type="match status" value="1"/>
</dbReference>
<dbReference type="InterPro" id="IPR009288">
    <property type="entry name" value="AIG2-like_dom"/>
</dbReference>
<dbReference type="GO" id="GO:0019693">
    <property type="term" value="P:ribose phosphate metabolic process"/>
    <property type="evidence" value="ECO:0007669"/>
    <property type="project" value="TreeGrafter"/>
</dbReference>
<dbReference type="EC" id="3.6.1.13" evidence="3"/>
<dbReference type="Gene3D" id="3.90.79.10">
    <property type="entry name" value="Nucleoside Triphosphate Pyrophosphohydrolase"/>
    <property type="match status" value="1"/>
</dbReference>
<keyword evidence="6" id="KW-0378">Hydrolase</keyword>
<keyword evidence="7 13" id="KW-0460">Magnesium</keyword>
<feature type="binding site" evidence="13">
    <location>
        <position position="277"/>
    </location>
    <ligand>
        <name>Mg(2+)</name>
        <dbReference type="ChEBI" id="CHEBI:18420"/>
        <label>1</label>
    </ligand>
</feature>
<dbReference type="GO" id="GO:0046872">
    <property type="term" value="F:metal ion binding"/>
    <property type="evidence" value="ECO:0007669"/>
    <property type="project" value="UniProtKB-KW"/>
</dbReference>
<comment type="function">
    <text evidence="8">Acts on ADP-mannose and ADP-glucose as well as ADP-ribose. Prevents glycogen biosynthesis. The reaction catalyzed by this enzyme is a limiting step of the gluconeogenic process.</text>
</comment>
<dbReference type="InterPro" id="IPR000086">
    <property type="entry name" value="NUDIX_hydrolase_dom"/>
</dbReference>
<protein>
    <recommendedName>
        <fullName evidence="4">ADP-ribose pyrophosphatase</fullName>
        <ecNumber evidence="3">3.6.1.13</ecNumber>
    </recommendedName>
    <alternativeName>
        <fullName evidence="9">ADP-ribose diphosphatase</fullName>
    </alternativeName>
    <alternativeName>
        <fullName evidence="11">ADP-ribose phosphohydrolase</fullName>
    </alternativeName>
    <alternativeName>
        <fullName evidence="10">Adenosine diphosphoribose pyrophosphatase</fullName>
    </alternativeName>
</protein>
<proteinExistence type="inferred from homology"/>
<evidence type="ECO:0000256" key="8">
    <source>
        <dbReference type="ARBA" id="ARBA00025164"/>
    </source>
</evidence>
<keyword evidence="17" id="KW-1185">Reference proteome</keyword>
<dbReference type="OrthoDB" id="5292471at2"/>
<dbReference type="GO" id="GO:0005829">
    <property type="term" value="C:cytosol"/>
    <property type="evidence" value="ECO:0007669"/>
    <property type="project" value="TreeGrafter"/>
</dbReference>
<feature type="short sequence motif" description="Nudix box" evidence="14">
    <location>
        <begin position="262"/>
        <end position="284"/>
    </location>
</feature>
<name>A0A1I4NQU1_9RHOB</name>
<evidence type="ECO:0000256" key="6">
    <source>
        <dbReference type="ARBA" id="ARBA00022801"/>
    </source>
</evidence>
<feature type="binding site" evidence="13">
    <location>
        <position position="281"/>
    </location>
    <ligand>
        <name>Mg(2+)</name>
        <dbReference type="ChEBI" id="CHEBI:18420"/>
        <label>1</label>
    </ligand>
</feature>
<dbReference type="SUPFAM" id="SSF110857">
    <property type="entry name" value="Gamma-glutamyl cyclotransferase-like"/>
    <property type="match status" value="1"/>
</dbReference>
<dbReference type="InterPro" id="IPR015797">
    <property type="entry name" value="NUDIX_hydrolase-like_dom_sf"/>
</dbReference>
<sequence>MKSLFLYGTLRHVPLLSAVLGRDAADLDVTAATLAGHEVCAVAGEVFPMIRKGGNGAEGILVRSLTPDDVARMEFYEGGFDYDLEEMTVTADGQTVEAQVFFPAPGAWTADGPWSLEKWIECFGKWSVYGALEEMSYFGQRSREQVDQMLSMIQARATAKVNASNCDLGHSPGGMVRADVSDVHVARPFAEFYTLEEYDLAFKRYDGSTSAMVRREVFVATDAIIVLPYDPVRDRVLLIEQFRPGPFARGDQKPWLLEPIAGRIDTNETAEETAHREAMEEAGLTLSRLEEVAHCYASPGCSTEYFDIYVGIADLPDDVAGVNGLEEEAEDIRSFIFSFNDLMRLVDEMQIVNAPLALAALWLARHRDRLRGAA</sequence>
<dbReference type="CDD" id="cd24155">
    <property type="entry name" value="NUDIX_ADPRase"/>
    <property type="match status" value="1"/>
</dbReference>
<accession>A0A1I4NQU1</accession>
<dbReference type="GO" id="GO:0047631">
    <property type="term" value="F:ADP-ribose diphosphatase activity"/>
    <property type="evidence" value="ECO:0007669"/>
    <property type="project" value="UniProtKB-EC"/>
</dbReference>
<feature type="binding site" evidence="13">
    <location>
        <position position="261"/>
    </location>
    <ligand>
        <name>Mg(2+)</name>
        <dbReference type="ChEBI" id="CHEBI:18420"/>
        <label>1</label>
    </ligand>
</feature>
<dbReference type="RefSeq" id="WP_093094168.1">
    <property type="nucleotide sequence ID" value="NZ_FOTQ01000004.1"/>
</dbReference>
<evidence type="ECO:0000256" key="13">
    <source>
        <dbReference type="PIRSR" id="PIRSR604385-2"/>
    </source>
</evidence>
<evidence type="ECO:0000256" key="7">
    <source>
        <dbReference type="ARBA" id="ARBA00022842"/>
    </source>
</evidence>
<dbReference type="STRING" id="254406.SAMN04488042_104304"/>
<evidence type="ECO:0000256" key="9">
    <source>
        <dbReference type="ARBA" id="ARBA00030162"/>
    </source>
</evidence>
<dbReference type="CDD" id="cd06661">
    <property type="entry name" value="GGCT_like"/>
    <property type="match status" value="1"/>
</dbReference>
<evidence type="ECO:0000256" key="2">
    <source>
        <dbReference type="ARBA" id="ARBA00007482"/>
    </source>
</evidence>
<evidence type="ECO:0000256" key="1">
    <source>
        <dbReference type="ARBA" id="ARBA00001946"/>
    </source>
</evidence>
<comment type="catalytic activity">
    <reaction evidence="12">
        <text>ADP-D-ribose + H2O = D-ribose 5-phosphate + AMP + 2 H(+)</text>
        <dbReference type="Rhea" id="RHEA:10412"/>
        <dbReference type="ChEBI" id="CHEBI:15377"/>
        <dbReference type="ChEBI" id="CHEBI:15378"/>
        <dbReference type="ChEBI" id="CHEBI:57967"/>
        <dbReference type="ChEBI" id="CHEBI:78346"/>
        <dbReference type="ChEBI" id="CHEBI:456215"/>
        <dbReference type="EC" id="3.6.1.13"/>
    </reaction>
</comment>
<dbReference type="Proteomes" id="UP000199144">
    <property type="component" value="Unassembled WGS sequence"/>
</dbReference>
<evidence type="ECO:0000256" key="10">
    <source>
        <dbReference type="ARBA" id="ARBA00030308"/>
    </source>
</evidence>
<dbReference type="GO" id="GO:0006753">
    <property type="term" value="P:nucleoside phosphate metabolic process"/>
    <property type="evidence" value="ECO:0007669"/>
    <property type="project" value="TreeGrafter"/>
</dbReference>
<evidence type="ECO:0000256" key="4">
    <source>
        <dbReference type="ARBA" id="ARBA00013297"/>
    </source>
</evidence>
<gene>
    <name evidence="16" type="ORF">SAMN04488042_104304</name>
</gene>
<evidence type="ECO:0000256" key="11">
    <source>
        <dbReference type="ARBA" id="ARBA00033056"/>
    </source>
</evidence>
<dbReference type="PANTHER" id="PTHR11839:SF5">
    <property type="entry name" value="ADP-RIBOSE PYROPHOSPHATASE"/>
    <property type="match status" value="1"/>
</dbReference>
<dbReference type="InterPro" id="IPR036568">
    <property type="entry name" value="GGCT-like_sf"/>
</dbReference>
<dbReference type="PROSITE" id="PS51462">
    <property type="entry name" value="NUDIX"/>
    <property type="match status" value="1"/>
</dbReference>
<dbReference type="InterPro" id="IPR013024">
    <property type="entry name" value="GGCT-like"/>
</dbReference>
<dbReference type="Pfam" id="PF06094">
    <property type="entry name" value="GGACT"/>
    <property type="match status" value="1"/>
</dbReference>
<dbReference type="Pfam" id="PF00293">
    <property type="entry name" value="NUDIX"/>
    <property type="match status" value="1"/>
</dbReference>
<dbReference type="Gene3D" id="3.10.490.10">
    <property type="entry name" value="Gamma-glutamyl cyclotransferase-like"/>
    <property type="match status" value="1"/>
</dbReference>
<evidence type="ECO:0000259" key="15">
    <source>
        <dbReference type="PROSITE" id="PS51462"/>
    </source>
</evidence>
<feature type="domain" description="Nudix hydrolase" evidence="15">
    <location>
        <begin position="219"/>
        <end position="359"/>
    </location>
</feature>
<dbReference type="EMBL" id="FOTQ01000004">
    <property type="protein sequence ID" value="SFM17513.1"/>
    <property type="molecule type" value="Genomic_DNA"/>
</dbReference>
<dbReference type="SUPFAM" id="SSF55811">
    <property type="entry name" value="Nudix"/>
    <property type="match status" value="1"/>
</dbReference>
<dbReference type="InterPro" id="IPR020084">
    <property type="entry name" value="NUDIX_hydrolase_CS"/>
</dbReference>
<comment type="similarity">
    <text evidence="2">Belongs to the Nudix hydrolase family. NudF subfamily.</text>
</comment>
<dbReference type="InterPro" id="IPR004385">
    <property type="entry name" value="NDP_pyrophosphatase"/>
</dbReference>
<comment type="cofactor">
    <cofactor evidence="1 13">
        <name>Mg(2+)</name>
        <dbReference type="ChEBI" id="CHEBI:18420"/>
    </cofactor>
</comment>
<evidence type="ECO:0000313" key="17">
    <source>
        <dbReference type="Proteomes" id="UP000199144"/>
    </source>
</evidence>
<evidence type="ECO:0000256" key="5">
    <source>
        <dbReference type="ARBA" id="ARBA00022723"/>
    </source>
</evidence>
<reference evidence="16 17" key="1">
    <citation type="submission" date="2016-10" db="EMBL/GenBank/DDBJ databases">
        <authorList>
            <person name="de Groot N.N."/>
        </authorList>
    </citation>
    <scope>NUCLEOTIDE SEQUENCE [LARGE SCALE GENOMIC DNA]</scope>
    <source>
        <strain evidence="16 17">DSM 15283</strain>
    </source>
</reference>